<dbReference type="Proteomes" id="UP000289738">
    <property type="component" value="Chromosome B06"/>
</dbReference>
<proteinExistence type="predicted"/>
<evidence type="ECO:0000313" key="2">
    <source>
        <dbReference type="Proteomes" id="UP000289738"/>
    </source>
</evidence>
<dbReference type="AlphaFoldDB" id="A0A444YTP3"/>
<name>A0A444YTP3_ARAHY</name>
<sequence length="86" mass="9894">MKCQQINTGICEKRCDTNEAKDCTRCRDCPNKSKSTATNETTLAYSHTNQKVCVVHEMFYSMFGLEIRFPGDNIPKNVRHLMNHIP</sequence>
<keyword evidence="2" id="KW-1185">Reference proteome</keyword>
<evidence type="ECO:0000313" key="1">
    <source>
        <dbReference type="EMBL" id="RYR05303.1"/>
    </source>
</evidence>
<reference evidence="1 2" key="1">
    <citation type="submission" date="2019-01" db="EMBL/GenBank/DDBJ databases">
        <title>Sequencing of cultivated peanut Arachis hypogaea provides insights into genome evolution and oil improvement.</title>
        <authorList>
            <person name="Chen X."/>
        </authorList>
    </citation>
    <scope>NUCLEOTIDE SEQUENCE [LARGE SCALE GENOMIC DNA]</scope>
    <source>
        <strain evidence="2">cv. Fuhuasheng</strain>
        <tissue evidence="1">Leaves</tissue>
    </source>
</reference>
<comment type="caution">
    <text evidence="1">The sequence shown here is derived from an EMBL/GenBank/DDBJ whole genome shotgun (WGS) entry which is preliminary data.</text>
</comment>
<dbReference type="EMBL" id="SDMP01000016">
    <property type="protein sequence ID" value="RYR05303.1"/>
    <property type="molecule type" value="Genomic_DNA"/>
</dbReference>
<gene>
    <name evidence="1" type="ORF">Ahy_B06g085171</name>
</gene>
<organism evidence="1 2">
    <name type="scientific">Arachis hypogaea</name>
    <name type="common">Peanut</name>
    <dbReference type="NCBI Taxonomy" id="3818"/>
    <lineage>
        <taxon>Eukaryota</taxon>
        <taxon>Viridiplantae</taxon>
        <taxon>Streptophyta</taxon>
        <taxon>Embryophyta</taxon>
        <taxon>Tracheophyta</taxon>
        <taxon>Spermatophyta</taxon>
        <taxon>Magnoliopsida</taxon>
        <taxon>eudicotyledons</taxon>
        <taxon>Gunneridae</taxon>
        <taxon>Pentapetalae</taxon>
        <taxon>rosids</taxon>
        <taxon>fabids</taxon>
        <taxon>Fabales</taxon>
        <taxon>Fabaceae</taxon>
        <taxon>Papilionoideae</taxon>
        <taxon>50 kb inversion clade</taxon>
        <taxon>dalbergioids sensu lato</taxon>
        <taxon>Dalbergieae</taxon>
        <taxon>Pterocarpus clade</taxon>
        <taxon>Arachis</taxon>
    </lineage>
</organism>
<protein>
    <submittedName>
        <fullName evidence="1">Uncharacterized protein</fullName>
    </submittedName>
</protein>
<accession>A0A444YTP3</accession>